<proteinExistence type="predicted"/>
<dbReference type="KEGG" id="acan:ACA1_333320"/>
<dbReference type="EMBL" id="KB007819">
    <property type="protein sequence ID" value="ELR24452.1"/>
    <property type="molecule type" value="Genomic_DNA"/>
</dbReference>
<reference evidence="2 3" key="1">
    <citation type="journal article" date="2013" name="Genome Biol.">
        <title>Genome of Acanthamoeba castellanii highlights extensive lateral gene transfer and early evolution of tyrosine kinase signaling.</title>
        <authorList>
            <person name="Clarke M."/>
            <person name="Lohan A.J."/>
            <person name="Liu B."/>
            <person name="Lagkouvardos I."/>
            <person name="Roy S."/>
            <person name="Zafar N."/>
            <person name="Bertelli C."/>
            <person name="Schilde C."/>
            <person name="Kianianmomeni A."/>
            <person name="Burglin T.R."/>
            <person name="Frech C."/>
            <person name="Turcotte B."/>
            <person name="Kopec K.O."/>
            <person name="Synnott J.M."/>
            <person name="Choo C."/>
            <person name="Paponov I."/>
            <person name="Finkler A."/>
            <person name="Soon Heng Tan C."/>
            <person name="Hutchins A.P."/>
            <person name="Weinmeier T."/>
            <person name="Rattei T."/>
            <person name="Chu J.S."/>
            <person name="Gimenez G."/>
            <person name="Irimia M."/>
            <person name="Rigden D.J."/>
            <person name="Fitzpatrick D.A."/>
            <person name="Lorenzo-Morales J."/>
            <person name="Bateman A."/>
            <person name="Chiu C.H."/>
            <person name="Tang P."/>
            <person name="Hegemann P."/>
            <person name="Fromm H."/>
            <person name="Raoult D."/>
            <person name="Greub G."/>
            <person name="Miranda-Saavedra D."/>
            <person name="Chen N."/>
            <person name="Nash P."/>
            <person name="Ginger M.L."/>
            <person name="Horn M."/>
            <person name="Schaap P."/>
            <person name="Caler L."/>
            <person name="Loftus B."/>
        </authorList>
    </citation>
    <scope>NUCLEOTIDE SEQUENCE [LARGE SCALE GENOMIC DNA]</scope>
    <source>
        <strain evidence="2 3">Neff</strain>
    </source>
</reference>
<evidence type="ECO:0000313" key="2">
    <source>
        <dbReference type="EMBL" id="ELR24452.1"/>
    </source>
</evidence>
<evidence type="ECO:0000313" key="3">
    <source>
        <dbReference type="Proteomes" id="UP000011083"/>
    </source>
</evidence>
<feature type="chain" id="PRO_5003990708" description="Secreted protein" evidence="1">
    <location>
        <begin position="27"/>
        <end position="138"/>
    </location>
</feature>
<dbReference type="GeneID" id="14925475"/>
<name>L8HGU6_ACACF</name>
<keyword evidence="3" id="KW-1185">Reference proteome</keyword>
<dbReference type="RefSeq" id="XP_004355026.1">
    <property type="nucleotide sequence ID" value="XM_004354974.1"/>
</dbReference>
<evidence type="ECO:0000256" key="1">
    <source>
        <dbReference type="SAM" id="SignalP"/>
    </source>
</evidence>
<dbReference type="PROSITE" id="PS51257">
    <property type="entry name" value="PROKAR_LIPOPROTEIN"/>
    <property type="match status" value="1"/>
</dbReference>
<protein>
    <recommendedName>
        <fullName evidence="4">Secreted protein</fullName>
    </recommendedName>
</protein>
<sequence>MKCNTSTSSLLVGMLIVACALNVCAASFITAEPNLTEWGDGDSSGCVSLEKLTQSGANITSSPGSASWYASLYRGVGTGYGSIDDNGYSFCGVTEVVVVVTDANLLTVTFLPYPSSPACPVAYSGAMAKYTRRLVPSC</sequence>
<accession>L8HGU6</accession>
<dbReference type="Proteomes" id="UP000011083">
    <property type="component" value="Unassembled WGS sequence"/>
</dbReference>
<gene>
    <name evidence="2" type="ORF">ACA1_333320</name>
</gene>
<dbReference type="AlphaFoldDB" id="L8HGU6"/>
<keyword evidence="1" id="KW-0732">Signal</keyword>
<feature type="signal peptide" evidence="1">
    <location>
        <begin position="1"/>
        <end position="26"/>
    </location>
</feature>
<evidence type="ECO:0008006" key="4">
    <source>
        <dbReference type="Google" id="ProtNLM"/>
    </source>
</evidence>
<organism evidence="2 3">
    <name type="scientific">Acanthamoeba castellanii (strain ATCC 30010 / Neff)</name>
    <dbReference type="NCBI Taxonomy" id="1257118"/>
    <lineage>
        <taxon>Eukaryota</taxon>
        <taxon>Amoebozoa</taxon>
        <taxon>Discosea</taxon>
        <taxon>Longamoebia</taxon>
        <taxon>Centramoebida</taxon>
        <taxon>Acanthamoebidae</taxon>
        <taxon>Acanthamoeba</taxon>
    </lineage>
</organism>
<dbReference type="VEuPathDB" id="AmoebaDB:ACA1_333320"/>